<organism evidence="13">
    <name type="scientific">Eel virus European X</name>
    <dbReference type="NCBI Taxonomy" id="685443"/>
    <lineage>
        <taxon>Viruses</taxon>
        <taxon>Riboviria</taxon>
        <taxon>Orthornavirae</taxon>
        <taxon>Negarnaviricota</taxon>
        <taxon>Haploviricotina</taxon>
        <taxon>Monjiviricetes</taxon>
        <taxon>Mononegavirales</taxon>
        <taxon>Rhabdoviridae</taxon>
        <taxon>Alpharhabdovirinae</taxon>
        <taxon>Perhabdovirus</taxon>
        <taxon>Perhabdovirus anguilla</taxon>
    </lineage>
</organism>
<evidence type="ECO:0000256" key="8">
    <source>
        <dbReference type="ARBA" id="ARBA00023180"/>
    </source>
</evidence>
<dbReference type="Gene3D" id="2.30.29.130">
    <property type="match status" value="1"/>
</dbReference>
<dbReference type="InterPro" id="IPR055447">
    <property type="entry name" value="Rhabdo_glycop_CD"/>
</dbReference>
<keyword evidence="2 10" id="KW-0812">Transmembrane</keyword>
<keyword evidence="6 10" id="KW-1133">Transmembrane helix</keyword>
<proteinExistence type="predicted"/>
<evidence type="ECO:0000313" key="13">
    <source>
        <dbReference type="EMBL" id="AIW58873.1"/>
    </source>
</evidence>
<accession>A0A0A0V4H4</accession>
<name>A0A0A0V4H4_9RHAB</name>
<evidence type="ECO:0000256" key="7">
    <source>
        <dbReference type="ARBA" id="ARBA00023136"/>
    </source>
</evidence>
<evidence type="ECO:0000256" key="5">
    <source>
        <dbReference type="ARBA" id="ARBA00022879"/>
    </source>
</evidence>
<reference evidence="13" key="1">
    <citation type="journal article" date="2014" name="Aquaculture">
        <title>Detection of a phylogenetically divergent eel virus European X (EVEX) isolate in European eels (Anguilla anguilla) farmed in experimental tanks in Italy.</title>
        <authorList>
            <person name="Caruso C."/>
            <person name="Peletto S."/>
            <person name="Giustinelli A."/>
            <person name="Arsieni P."/>
            <person name="Mordenti O."/>
            <person name="Modesto P."/>
            <person name="Acutis P.L."/>
            <person name="Masoero L."/>
            <person name="Fioravanti M."/>
            <person name="Prearo M."/>
        </authorList>
    </citation>
    <scope>NUCLEOTIDE SEQUENCE</scope>
    <source>
        <strain evidence="13">ToBo</strain>
    </source>
</reference>
<evidence type="ECO:0000256" key="2">
    <source>
        <dbReference type="ARBA" id="ARBA00022692"/>
    </source>
</evidence>
<keyword evidence="4" id="KW-0946">Virion</keyword>
<keyword evidence="5" id="KW-0261">Viral envelope protein</keyword>
<dbReference type="Pfam" id="PF24833">
    <property type="entry name" value="Rhabdo_glycop_CD"/>
    <property type="match status" value="1"/>
</dbReference>
<keyword evidence="8" id="KW-0325">Glycoprotein</keyword>
<sequence>MDTLIKILLIIVILKSLHAHIEFVPHDLSKWRDISIEHLDCPIYGDLSNQATRTIPVKYSSVQWGLKNDIDGYLCISAKWSVTCDYRWYGSKYISTSIEYVPTKESECRDAIKSSKNGELVSPHFMPENCGWNNVLTESVTYTTVSSHEVKLDPYQMTFVDSLFPGGKCSSSVCSTIYHQGVWINPSDNLGFCKDPVDHQGQLYMAGLVGAHGDIVKEVWNLRSVFKPEIGRSKHLTGSCWMTYCDQRGLRFSDGEWAGFQIPEISALKQVLLGLPECNDDVLVHAHDTNTELREFWEHMDESALNAICQQEVRRAKERGVVSDWLLSMMTPFTEGLGPVYRLNKGKLEASMGYYRKVYIDSSNAPQAFGQTEDKESVGWSDLVPKDADGAISSMYNGNVVINNQIKWAKNALGSHILDEISALEFETPVVHHPHLTILSVNHSDLVSSTHPNGQGVNLIESVSHWAGGLWASIGSGLMILVLVALVGFCTIKVCLAYVPSIWAQKNRNGKRRGTTSQRSTEQEMFELSAV</sequence>
<protein>
    <submittedName>
        <fullName evidence="13">Glycoprotein</fullName>
    </submittedName>
</protein>
<gene>
    <name evidence="13" type="primary">G</name>
</gene>
<dbReference type="Pfam" id="PF00974">
    <property type="entry name" value="Rhabdo_glycop_FD"/>
    <property type="match status" value="1"/>
</dbReference>
<evidence type="ECO:0000259" key="12">
    <source>
        <dbReference type="Pfam" id="PF24833"/>
    </source>
</evidence>
<feature type="domain" description="Spike glycoprotein fusion" evidence="11">
    <location>
        <begin position="70"/>
        <end position="169"/>
    </location>
</feature>
<dbReference type="GO" id="GO:0019031">
    <property type="term" value="C:viral envelope"/>
    <property type="evidence" value="ECO:0007669"/>
    <property type="project" value="UniProtKB-KW"/>
</dbReference>
<feature type="transmembrane region" description="Helical" evidence="10">
    <location>
        <begin position="470"/>
        <end position="503"/>
    </location>
</feature>
<feature type="domain" description="Spike glycoprotein G central" evidence="12">
    <location>
        <begin position="277"/>
        <end position="396"/>
    </location>
</feature>
<evidence type="ECO:0000256" key="4">
    <source>
        <dbReference type="ARBA" id="ARBA00022844"/>
    </source>
</evidence>
<evidence type="ECO:0000256" key="10">
    <source>
        <dbReference type="SAM" id="Phobius"/>
    </source>
</evidence>
<feature type="region of interest" description="Disordered" evidence="9">
    <location>
        <begin position="509"/>
        <end position="531"/>
    </location>
</feature>
<dbReference type="GO" id="GO:0055036">
    <property type="term" value="C:virion membrane"/>
    <property type="evidence" value="ECO:0007669"/>
    <property type="project" value="UniProtKB-SubCell"/>
</dbReference>
<comment type="subcellular location">
    <subcellularLocation>
        <location evidence="1">Virion membrane</location>
        <topology evidence="1">Single-pass type I membrane protein</topology>
    </subcellularLocation>
</comment>
<dbReference type="EMBL" id="KJ598499">
    <property type="protein sequence ID" value="AIW58873.1"/>
    <property type="molecule type" value="Viral_cRNA"/>
</dbReference>
<keyword evidence="7 10" id="KW-0472">Membrane</keyword>
<evidence type="ECO:0000259" key="11">
    <source>
        <dbReference type="Pfam" id="PF00974"/>
    </source>
</evidence>
<dbReference type="InterPro" id="IPR001903">
    <property type="entry name" value="Rhabdo_glycop_FD"/>
</dbReference>
<evidence type="ECO:0000256" key="1">
    <source>
        <dbReference type="ARBA" id="ARBA00004563"/>
    </source>
</evidence>
<evidence type="ECO:0000256" key="9">
    <source>
        <dbReference type="SAM" id="MobiDB-lite"/>
    </source>
</evidence>
<evidence type="ECO:0000256" key="6">
    <source>
        <dbReference type="ARBA" id="ARBA00022989"/>
    </source>
</evidence>
<dbReference type="SUPFAM" id="SSF161008">
    <property type="entry name" value="Viral glycoprotein ectodomain-like"/>
    <property type="match status" value="1"/>
</dbReference>
<evidence type="ECO:0000256" key="3">
    <source>
        <dbReference type="ARBA" id="ARBA00022729"/>
    </source>
</evidence>
<keyword evidence="3" id="KW-0732">Signal</keyword>